<evidence type="ECO:0000313" key="5">
    <source>
        <dbReference type="EMBL" id="AHI58878.1"/>
    </source>
</evidence>
<dbReference type="InterPro" id="IPR016032">
    <property type="entry name" value="Sig_transdc_resp-reg_C-effctor"/>
</dbReference>
<evidence type="ECO:0000259" key="4">
    <source>
        <dbReference type="PROSITE" id="PS50043"/>
    </source>
</evidence>
<dbReference type="SUPFAM" id="SSF46894">
    <property type="entry name" value="C-terminal effector domain of the bipartite response regulators"/>
    <property type="match status" value="1"/>
</dbReference>
<organism evidence="5">
    <name type="scientific">Fischerella muscicola UTEX 1829</name>
    <dbReference type="NCBI Taxonomy" id="83542"/>
    <lineage>
        <taxon>Bacteria</taxon>
        <taxon>Bacillati</taxon>
        <taxon>Cyanobacteriota</taxon>
        <taxon>Cyanophyceae</taxon>
        <taxon>Nostocales</taxon>
        <taxon>Hapalosiphonaceae</taxon>
        <taxon>Fischerella</taxon>
    </lineage>
</organism>
<evidence type="ECO:0000256" key="3">
    <source>
        <dbReference type="ARBA" id="ARBA00023163"/>
    </source>
</evidence>
<protein>
    <submittedName>
        <fullName evidence="5">FidR2</fullName>
    </submittedName>
</protein>
<keyword evidence="3" id="KW-0804">Transcription</keyword>
<sequence length="254" mass="28418">MIGYKVSNEAMMTKSLQSLFQLIAKAKDEQELKSQISAEVGEYFTAKRWRLLFFNQLPSIYASFQKSNFQKALQLGLSTKHNPVLSYLVERHAPVHEGLVVSPKTWRLICPRNDHWHVMAGPIVSNGQLVGIVALTREKGMPAFNTQNLADLSALCLHLSIWVATGGSQTISISLKPSEQTRLNSFEIKPLTPREVEISELVARGFTNAEIGTVLGIQENSVKQALKRMFRKLEVSSRAEMVAKLSSFQFSNVN</sequence>
<dbReference type="CDD" id="cd06170">
    <property type="entry name" value="LuxR_C_like"/>
    <property type="match status" value="1"/>
</dbReference>
<dbReference type="PRINTS" id="PR00038">
    <property type="entry name" value="HTHLUXR"/>
</dbReference>
<dbReference type="PROSITE" id="PS00622">
    <property type="entry name" value="HTH_LUXR_1"/>
    <property type="match status" value="1"/>
</dbReference>
<dbReference type="GO" id="GO:0006355">
    <property type="term" value="P:regulation of DNA-templated transcription"/>
    <property type="evidence" value="ECO:0007669"/>
    <property type="project" value="InterPro"/>
</dbReference>
<dbReference type="PROSITE" id="PS50043">
    <property type="entry name" value="HTH_LUXR_2"/>
    <property type="match status" value="1"/>
</dbReference>
<dbReference type="PANTHER" id="PTHR44688">
    <property type="entry name" value="DNA-BINDING TRANSCRIPTIONAL ACTIVATOR DEVR_DOSR"/>
    <property type="match status" value="1"/>
</dbReference>
<dbReference type="InterPro" id="IPR036388">
    <property type="entry name" value="WH-like_DNA-bd_sf"/>
</dbReference>
<dbReference type="AlphaFoldDB" id="A0A1L1VVZ1"/>
<dbReference type="PANTHER" id="PTHR44688:SF16">
    <property type="entry name" value="DNA-BINDING TRANSCRIPTIONAL ACTIVATOR DEVR_DOSR"/>
    <property type="match status" value="1"/>
</dbReference>
<feature type="domain" description="HTH luxR-type" evidence="4">
    <location>
        <begin position="184"/>
        <end position="249"/>
    </location>
</feature>
<dbReference type="Gene3D" id="1.10.10.10">
    <property type="entry name" value="Winged helix-like DNA-binding domain superfamily/Winged helix DNA-binding domain"/>
    <property type="match status" value="1"/>
</dbReference>
<keyword evidence="1" id="KW-0805">Transcription regulation</keyword>
<proteinExistence type="predicted"/>
<name>A0A1L1VVZ1_FISMU</name>
<dbReference type="InterPro" id="IPR000792">
    <property type="entry name" value="Tscrpt_reg_LuxR_C"/>
</dbReference>
<dbReference type="SMART" id="SM00421">
    <property type="entry name" value="HTH_LUXR"/>
    <property type="match status" value="1"/>
</dbReference>
<evidence type="ECO:0000256" key="2">
    <source>
        <dbReference type="ARBA" id="ARBA00023125"/>
    </source>
</evidence>
<evidence type="ECO:0000256" key="1">
    <source>
        <dbReference type="ARBA" id="ARBA00023015"/>
    </source>
</evidence>
<reference evidence="5" key="1">
    <citation type="submission" date="2013-11" db="EMBL/GenBank/DDBJ databases">
        <title>Biosynthesis of Fischerindole Indole Alkaloids in Cyanobacterium Fischerella muscicola UTEX 1829.</title>
        <authorList>
            <person name="Liu X."/>
            <person name="Hillwig M.L."/>
        </authorList>
    </citation>
    <scope>NUCLEOTIDE SEQUENCE</scope>
    <source>
        <strain evidence="5">UTEX 1829</strain>
    </source>
</reference>
<keyword evidence="2" id="KW-0238">DNA-binding</keyword>
<accession>A0A1L1VVZ1</accession>
<dbReference type="GO" id="GO:0003677">
    <property type="term" value="F:DNA binding"/>
    <property type="evidence" value="ECO:0007669"/>
    <property type="project" value="UniProtKB-KW"/>
</dbReference>
<dbReference type="EMBL" id="KF819511">
    <property type="protein sequence ID" value="AHI58878.1"/>
    <property type="molecule type" value="Genomic_DNA"/>
</dbReference>
<dbReference type="SUPFAM" id="SSF55781">
    <property type="entry name" value="GAF domain-like"/>
    <property type="match status" value="1"/>
</dbReference>
<dbReference type="Pfam" id="PF00196">
    <property type="entry name" value="GerE"/>
    <property type="match status" value="1"/>
</dbReference>